<gene>
    <name evidence="1" type="ORF">OWV82_022471</name>
</gene>
<organism evidence="1 2">
    <name type="scientific">Melia azedarach</name>
    <name type="common">Chinaberry tree</name>
    <dbReference type="NCBI Taxonomy" id="155640"/>
    <lineage>
        <taxon>Eukaryota</taxon>
        <taxon>Viridiplantae</taxon>
        <taxon>Streptophyta</taxon>
        <taxon>Embryophyta</taxon>
        <taxon>Tracheophyta</taxon>
        <taxon>Spermatophyta</taxon>
        <taxon>Magnoliopsida</taxon>
        <taxon>eudicotyledons</taxon>
        <taxon>Gunneridae</taxon>
        <taxon>Pentapetalae</taxon>
        <taxon>rosids</taxon>
        <taxon>malvids</taxon>
        <taxon>Sapindales</taxon>
        <taxon>Meliaceae</taxon>
        <taxon>Melia</taxon>
    </lineage>
</organism>
<dbReference type="EMBL" id="CM051406">
    <property type="protein sequence ID" value="KAJ4702411.1"/>
    <property type="molecule type" value="Genomic_DNA"/>
</dbReference>
<evidence type="ECO:0000313" key="2">
    <source>
        <dbReference type="Proteomes" id="UP001164539"/>
    </source>
</evidence>
<dbReference type="Proteomes" id="UP001164539">
    <property type="component" value="Chromosome 13"/>
</dbReference>
<protein>
    <submittedName>
        <fullName evidence="1">Ankyrin repeat family protein</fullName>
    </submittedName>
</protein>
<proteinExistence type="predicted"/>
<name>A0ACC1WT76_MELAZ</name>
<accession>A0ACC1WT76</accession>
<comment type="caution">
    <text evidence="1">The sequence shown here is derived from an EMBL/GenBank/DDBJ whole genome shotgun (WGS) entry which is preliminary data.</text>
</comment>
<evidence type="ECO:0000313" key="1">
    <source>
        <dbReference type="EMBL" id="KAJ4702411.1"/>
    </source>
</evidence>
<sequence length="655" mass="73966">MSEISSDGANISSSFQKVSSSTKLMERLIEQQERVIEQQARVIGLIEQIVCKKEGNDDPRTSPLDNTYALSKDQIPEKTRRRQLTLYRAALNGDWAEAKSVYDDCKESIGVEISGKGHTALHIAVGAKRIDFVKELVKIMNENDLKKPNNDGSTALHFAAASGKVKLAQKIMENDKAIAMIPDNFGTLPIDMAASLGHKDMVKCLYQATRYSLSEEHRKDLFVSLIETDMYDVALKLLDEYPDLAIARAGNYETALHVIARKDLRFSKWGNQNMEGILSRCFSLGAKDKRLMQALELVERIWKRVILLSDLEISQLIAEPGKLIFDAAERGNVEFLSILIREYPDLIWKVDNPKNKYSIFHIAVKYRQMDVFKLIYEIGSSKEMLLMQKDHEGNNILHLAGLSVAHHELNTISGHALQMQQELLWFKEVEKLVQPRFAEAKNEEGLTPRALFTKEHEGLRKNGEKWMRAIATSCLLVATLIATVVFEANLMKPNDTKKDEGSDEERYRYRVSSKIFYISNAISLISSSACIVNFLSILTSPFAEEEFRWSLPRKLRIGLLLLFLSISAMMAVLSASFYMFFNDASLWVSVVTTAVASIPVIMFILQQFRLLSSVLLTSSIFSPGKTSLFRKEGETTDQQRGMANACNAHLKIQCP</sequence>
<keyword evidence="2" id="KW-1185">Reference proteome</keyword>
<reference evidence="1 2" key="1">
    <citation type="journal article" date="2023" name="Science">
        <title>Complex scaffold remodeling in plant triterpene biosynthesis.</title>
        <authorList>
            <person name="De La Pena R."/>
            <person name="Hodgson H."/>
            <person name="Liu J.C."/>
            <person name="Stephenson M.J."/>
            <person name="Martin A.C."/>
            <person name="Owen C."/>
            <person name="Harkess A."/>
            <person name="Leebens-Mack J."/>
            <person name="Jimenez L.E."/>
            <person name="Osbourn A."/>
            <person name="Sattely E.S."/>
        </authorList>
    </citation>
    <scope>NUCLEOTIDE SEQUENCE [LARGE SCALE GENOMIC DNA]</scope>
    <source>
        <strain evidence="2">cv. JPN11</strain>
        <tissue evidence="1">Leaf</tissue>
    </source>
</reference>